<keyword evidence="4" id="KW-0436">Ligase</keyword>
<feature type="non-terminal residue" evidence="4">
    <location>
        <position position="188"/>
    </location>
</feature>
<dbReference type="GO" id="GO:0042709">
    <property type="term" value="C:succinate-CoA ligase complex"/>
    <property type="evidence" value="ECO:0007669"/>
    <property type="project" value="TreeGrafter"/>
</dbReference>
<protein>
    <submittedName>
        <fullName evidence="4">Succinate--CoA ligase subunit beta</fullName>
        <ecNumber evidence="4">6.2.1.5</ecNumber>
    </submittedName>
</protein>
<keyword evidence="2" id="KW-0547">Nucleotide-binding</keyword>
<name>A0A7C4V4N1_9DEIN</name>
<dbReference type="Proteomes" id="UP000885759">
    <property type="component" value="Unassembled WGS sequence"/>
</dbReference>
<proteinExistence type="predicted"/>
<gene>
    <name evidence="4" type="primary">sucC</name>
    <name evidence="4" type="ORF">ENK37_01340</name>
</gene>
<keyword evidence="2" id="KW-0067">ATP-binding</keyword>
<dbReference type="AlphaFoldDB" id="A0A7C4V4N1"/>
<feature type="domain" description="ATP-grasp" evidence="3">
    <location>
        <begin position="9"/>
        <end position="54"/>
    </location>
</feature>
<evidence type="ECO:0000256" key="2">
    <source>
        <dbReference type="PROSITE-ProRule" id="PRU00409"/>
    </source>
</evidence>
<dbReference type="GO" id="GO:0005524">
    <property type="term" value="F:ATP binding"/>
    <property type="evidence" value="ECO:0007669"/>
    <property type="project" value="UniProtKB-UniRule"/>
</dbReference>
<dbReference type="PROSITE" id="PS50975">
    <property type="entry name" value="ATP_GRASP"/>
    <property type="match status" value="1"/>
</dbReference>
<evidence type="ECO:0000259" key="3">
    <source>
        <dbReference type="PROSITE" id="PS50975"/>
    </source>
</evidence>
<dbReference type="GO" id="GO:0004775">
    <property type="term" value="F:succinate-CoA ligase (ADP-forming) activity"/>
    <property type="evidence" value="ECO:0007669"/>
    <property type="project" value="UniProtKB-EC"/>
</dbReference>
<dbReference type="EC" id="6.2.1.5" evidence="4"/>
<dbReference type="Pfam" id="PF08442">
    <property type="entry name" value="ATP-grasp_2"/>
    <property type="match status" value="1"/>
</dbReference>
<dbReference type="PANTHER" id="PTHR11815">
    <property type="entry name" value="SUCCINYL-COA SYNTHETASE BETA CHAIN"/>
    <property type="match status" value="1"/>
</dbReference>
<dbReference type="GO" id="GO:0006099">
    <property type="term" value="P:tricarboxylic acid cycle"/>
    <property type="evidence" value="ECO:0007669"/>
    <property type="project" value="UniProtKB-KW"/>
</dbReference>
<dbReference type="Gene3D" id="3.30.1490.20">
    <property type="entry name" value="ATP-grasp fold, A domain"/>
    <property type="match status" value="1"/>
</dbReference>
<dbReference type="Gene3D" id="3.30.470.20">
    <property type="entry name" value="ATP-grasp fold, B domain"/>
    <property type="match status" value="1"/>
</dbReference>
<dbReference type="InterPro" id="IPR013815">
    <property type="entry name" value="ATP_grasp_subdomain_1"/>
</dbReference>
<dbReference type="EMBL" id="DRPZ01000036">
    <property type="protein sequence ID" value="HGY08688.1"/>
    <property type="molecule type" value="Genomic_DNA"/>
</dbReference>
<evidence type="ECO:0000313" key="4">
    <source>
        <dbReference type="EMBL" id="HGY08688.1"/>
    </source>
</evidence>
<sequence>MKLHEFQAKELLAQYGVPVPPGKVAYSPEEAERIAKDFGRQVVIKAQVHVGGRGKAGGVKLAQPEEAREVAGKILGMDIKGLTVKKVLVAEAVDIAREYYAGLIIDRSSQRAVLMVSKEGGVDIEEVARTNPKAIVKFPVDPHKGLRYFETREVVKQAGLEGNLNRLANVIVQLYNAFVGVDASLAEI</sequence>
<accession>A0A7C4V4N1</accession>
<dbReference type="GO" id="GO:0046872">
    <property type="term" value="F:metal ion binding"/>
    <property type="evidence" value="ECO:0007669"/>
    <property type="project" value="InterPro"/>
</dbReference>
<dbReference type="InterPro" id="IPR013650">
    <property type="entry name" value="ATP-grasp_succ-CoA_synth-type"/>
</dbReference>
<dbReference type="InterPro" id="IPR011761">
    <property type="entry name" value="ATP-grasp"/>
</dbReference>
<reference evidence="4" key="1">
    <citation type="journal article" date="2020" name="mSystems">
        <title>Genome- and Community-Level Interaction Insights into Carbon Utilization and Element Cycling Functions of Hydrothermarchaeota in Hydrothermal Sediment.</title>
        <authorList>
            <person name="Zhou Z."/>
            <person name="Liu Y."/>
            <person name="Xu W."/>
            <person name="Pan J."/>
            <person name="Luo Z.H."/>
            <person name="Li M."/>
        </authorList>
    </citation>
    <scope>NUCLEOTIDE SEQUENCE [LARGE SCALE GENOMIC DNA]</scope>
    <source>
        <strain evidence="4">HyVt-570</strain>
    </source>
</reference>
<dbReference type="GO" id="GO:0006104">
    <property type="term" value="P:succinyl-CoA metabolic process"/>
    <property type="evidence" value="ECO:0007669"/>
    <property type="project" value="TreeGrafter"/>
</dbReference>
<keyword evidence="1" id="KW-0816">Tricarboxylic acid cycle</keyword>
<dbReference type="SUPFAM" id="SSF56059">
    <property type="entry name" value="Glutathione synthetase ATP-binding domain-like"/>
    <property type="match status" value="1"/>
</dbReference>
<dbReference type="GO" id="GO:0005829">
    <property type="term" value="C:cytosol"/>
    <property type="evidence" value="ECO:0007669"/>
    <property type="project" value="TreeGrafter"/>
</dbReference>
<comment type="caution">
    <text evidence="4">The sequence shown here is derived from an EMBL/GenBank/DDBJ whole genome shotgun (WGS) entry which is preliminary data.</text>
</comment>
<dbReference type="FunFam" id="3.30.1490.20:FF:000014">
    <property type="entry name" value="Succinate--CoA ligase [ADP-forming] subunit beta"/>
    <property type="match status" value="1"/>
</dbReference>
<organism evidence="4">
    <name type="scientific">Oceanithermus profundus</name>
    <dbReference type="NCBI Taxonomy" id="187137"/>
    <lineage>
        <taxon>Bacteria</taxon>
        <taxon>Thermotogati</taxon>
        <taxon>Deinococcota</taxon>
        <taxon>Deinococci</taxon>
        <taxon>Thermales</taxon>
        <taxon>Thermaceae</taxon>
        <taxon>Oceanithermus</taxon>
    </lineage>
</organism>
<dbReference type="PANTHER" id="PTHR11815:SF10">
    <property type="entry name" value="SUCCINATE--COA LIGASE [GDP-FORMING] SUBUNIT BETA, MITOCHONDRIAL"/>
    <property type="match status" value="1"/>
</dbReference>
<evidence type="ECO:0000256" key="1">
    <source>
        <dbReference type="ARBA" id="ARBA00022532"/>
    </source>
</evidence>